<comment type="caution">
    <text evidence="2">The sequence shown here is derived from an EMBL/GenBank/DDBJ whole genome shotgun (WGS) entry which is preliminary data.</text>
</comment>
<dbReference type="Gene3D" id="3.40.50.1240">
    <property type="entry name" value="Phosphoglycerate mutase-like"/>
    <property type="match status" value="1"/>
</dbReference>
<reference evidence="2" key="1">
    <citation type="submission" date="2022-04" db="EMBL/GenBank/DDBJ databases">
        <title>Carnegiea gigantea Genome sequencing and assembly v2.</title>
        <authorList>
            <person name="Copetti D."/>
            <person name="Sanderson M.J."/>
            <person name="Burquez A."/>
            <person name="Wojciechowski M.F."/>
        </authorList>
    </citation>
    <scope>NUCLEOTIDE SEQUENCE</scope>
    <source>
        <strain evidence="2">SGP5-SGP5p</strain>
        <tissue evidence="2">Aerial part</tissue>
    </source>
</reference>
<dbReference type="PANTHER" id="PTHR47580">
    <property type="entry name" value="PHOSPHOGLYCERATE MUTASE FAMILY PROTEIN"/>
    <property type="match status" value="1"/>
</dbReference>
<evidence type="ECO:0000313" key="3">
    <source>
        <dbReference type="Proteomes" id="UP001153076"/>
    </source>
</evidence>
<keyword evidence="3" id="KW-1185">Reference proteome</keyword>
<dbReference type="InterPro" id="IPR029033">
    <property type="entry name" value="His_PPase_superfam"/>
</dbReference>
<feature type="compositionally biased region" description="Polar residues" evidence="1">
    <location>
        <begin position="45"/>
        <end position="61"/>
    </location>
</feature>
<sequence length="384" mass="41986">MGTGSYEKWVPPLPGWIKTAASLPQPRVTVPALQSRKQKTDFQKHNSTNKNMNSTNISTRKTLLPPPPPTPLPPPPPHPSPPSLSSIPSKSITRRHVLSSISLSISLLSSQINPILSPPSDARGLFQMPPFQLNNRYFLVRAGESQFESLGVINTNPVAKTSVDSGLSGNGIRQAIRAALKLKEMGACDGSCWIWPSITQRAYQAAEIIASVNKIDRRIVLCRNAITGAKKPWWRFGDGAYLLIRCHIVPEYSFLDARGLGAYEGKALNSISEVYASDGLSPSIKPPPIDDGTPNESVDDVFVRITQLMSILETQYSGDTVIIVSPDSDNLSVLQAGLIGLDLRRHTDLRFNPGEVRSVDPKSIPAYKKPASTVYKCYNPPNCR</sequence>
<protein>
    <recommendedName>
        <fullName evidence="4">Phosphoglycerate mutase</fullName>
    </recommendedName>
</protein>
<name>A0A9Q1KT48_9CARY</name>
<dbReference type="Proteomes" id="UP001153076">
    <property type="component" value="Unassembled WGS sequence"/>
</dbReference>
<feature type="region of interest" description="Disordered" evidence="1">
    <location>
        <begin position="27"/>
        <end position="88"/>
    </location>
</feature>
<proteinExistence type="predicted"/>
<accession>A0A9Q1KT48</accession>
<dbReference type="SUPFAM" id="SSF53254">
    <property type="entry name" value="Phosphoglycerate mutase-like"/>
    <property type="match status" value="1"/>
</dbReference>
<evidence type="ECO:0008006" key="4">
    <source>
        <dbReference type="Google" id="ProtNLM"/>
    </source>
</evidence>
<evidence type="ECO:0000313" key="2">
    <source>
        <dbReference type="EMBL" id="KAJ8449108.1"/>
    </source>
</evidence>
<gene>
    <name evidence="2" type="ORF">Cgig2_004163</name>
</gene>
<dbReference type="OrthoDB" id="4531at2759"/>
<dbReference type="AlphaFoldDB" id="A0A9Q1KT48"/>
<feature type="compositionally biased region" description="Pro residues" evidence="1">
    <location>
        <begin position="64"/>
        <end position="82"/>
    </location>
</feature>
<evidence type="ECO:0000256" key="1">
    <source>
        <dbReference type="SAM" id="MobiDB-lite"/>
    </source>
</evidence>
<organism evidence="2 3">
    <name type="scientific">Carnegiea gigantea</name>
    <dbReference type="NCBI Taxonomy" id="171969"/>
    <lineage>
        <taxon>Eukaryota</taxon>
        <taxon>Viridiplantae</taxon>
        <taxon>Streptophyta</taxon>
        <taxon>Embryophyta</taxon>
        <taxon>Tracheophyta</taxon>
        <taxon>Spermatophyta</taxon>
        <taxon>Magnoliopsida</taxon>
        <taxon>eudicotyledons</taxon>
        <taxon>Gunneridae</taxon>
        <taxon>Pentapetalae</taxon>
        <taxon>Caryophyllales</taxon>
        <taxon>Cactineae</taxon>
        <taxon>Cactaceae</taxon>
        <taxon>Cactoideae</taxon>
        <taxon>Echinocereeae</taxon>
        <taxon>Carnegiea</taxon>
    </lineage>
</organism>
<dbReference type="EMBL" id="JAKOGI010000025">
    <property type="protein sequence ID" value="KAJ8449108.1"/>
    <property type="molecule type" value="Genomic_DNA"/>
</dbReference>
<dbReference type="PANTHER" id="PTHR47580:SF1">
    <property type="entry name" value="PHOSPHOGLYCERATE MUTASE FAMILY PROTEIN"/>
    <property type="match status" value="1"/>
</dbReference>